<comment type="caution">
    <text evidence="5">The sequence shown here is derived from an EMBL/GenBank/DDBJ whole genome shotgun (WGS) entry which is preliminary data.</text>
</comment>
<sequence>MSRRHPAGVAIREAFTAQPMLSHFSTYQQEDLIAEYGADRMVRMPIAENAMLGMALGMALTGRRVLFSVNRVAFLFSAFDQLVNQVATWRYMTDGQFSVPLVIRGLTRGGEHLGAQHEHAPHGMLSQIPGLVVAVPGSPNALGGLLRTALQHPDPVVVLESPRLFAPTWSELPEPEPTAAALPFGVAGLARPGTDLTLVAIGNTVIESLLAAERLATRGIQARVVDLRTAAPLDRDGVAAMVVPDRPVILVDEQSRAGSVMTDLAYHLVCGGAARPEHVELLSGAGVPAPVSAALLDGLLPDAERIVRAALDNPAPLAQRR</sequence>
<evidence type="ECO:0000313" key="6">
    <source>
        <dbReference type="Proteomes" id="UP000653076"/>
    </source>
</evidence>
<keyword evidence="2" id="KW-0560">Oxidoreductase</keyword>
<protein>
    <recommendedName>
        <fullName evidence="4">Transketolase-like pyrimidine-binding domain-containing protein</fullName>
    </recommendedName>
</protein>
<keyword evidence="3" id="KW-0786">Thiamine pyrophosphate</keyword>
<accession>A0ABQ4JBH1</accession>
<dbReference type="EMBL" id="BOPC01000031">
    <property type="protein sequence ID" value="GIJ27305.1"/>
    <property type="molecule type" value="Genomic_DNA"/>
</dbReference>
<evidence type="ECO:0000256" key="1">
    <source>
        <dbReference type="ARBA" id="ARBA00001964"/>
    </source>
</evidence>
<proteinExistence type="predicted"/>
<dbReference type="Gene3D" id="3.40.50.970">
    <property type="match status" value="1"/>
</dbReference>
<name>A0ABQ4JBH1_9ACTN</name>
<dbReference type="SUPFAM" id="SSF52518">
    <property type="entry name" value="Thiamin diphosphate-binding fold (THDP-binding)"/>
    <property type="match status" value="1"/>
</dbReference>
<keyword evidence="6" id="KW-1185">Reference proteome</keyword>
<dbReference type="SMART" id="SM00861">
    <property type="entry name" value="Transket_pyr"/>
    <property type="match status" value="1"/>
</dbReference>
<feature type="domain" description="Transketolase-like pyrimidine-binding" evidence="4">
    <location>
        <begin position="1"/>
        <end position="167"/>
    </location>
</feature>
<comment type="cofactor">
    <cofactor evidence="1">
        <name>thiamine diphosphate</name>
        <dbReference type="ChEBI" id="CHEBI:58937"/>
    </cofactor>
</comment>
<dbReference type="Pfam" id="PF02780">
    <property type="entry name" value="Transketolase_C"/>
    <property type="match status" value="1"/>
</dbReference>
<organism evidence="5 6">
    <name type="scientific">Micromonospora qiuiae</name>
    <dbReference type="NCBI Taxonomy" id="502268"/>
    <lineage>
        <taxon>Bacteria</taxon>
        <taxon>Bacillati</taxon>
        <taxon>Actinomycetota</taxon>
        <taxon>Actinomycetes</taxon>
        <taxon>Micromonosporales</taxon>
        <taxon>Micromonosporaceae</taxon>
        <taxon>Micromonospora</taxon>
    </lineage>
</organism>
<dbReference type="PANTHER" id="PTHR43257:SF2">
    <property type="entry name" value="PYRUVATE DEHYDROGENASE E1 COMPONENT SUBUNIT BETA"/>
    <property type="match status" value="1"/>
</dbReference>
<dbReference type="InterPro" id="IPR009014">
    <property type="entry name" value="Transketo_C/PFOR_II"/>
</dbReference>
<dbReference type="InterPro" id="IPR029061">
    <property type="entry name" value="THDP-binding"/>
</dbReference>
<dbReference type="InterPro" id="IPR005475">
    <property type="entry name" value="Transketolase-like_Pyr-bd"/>
</dbReference>
<evidence type="ECO:0000256" key="2">
    <source>
        <dbReference type="ARBA" id="ARBA00023002"/>
    </source>
</evidence>
<evidence type="ECO:0000313" key="5">
    <source>
        <dbReference type="EMBL" id="GIJ27305.1"/>
    </source>
</evidence>
<dbReference type="RefSeq" id="WP_204034882.1">
    <property type="nucleotide sequence ID" value="NZ_BOPC01000031.1"/>
</dbReference>
<dbReference type="Gene3D" id="3.40.50.920">
    <property type="match status" value="1"/>
</dbReference>
<dbReference type="InterPro" id="IPR033248">
    <property type="entry name" value="Transketolase_C"/>
</dbReference>
<dbReference type="PANTHER" id="PTHR43257">
    <property type="entry name" value="PYRUVATE DEHYDROGENASE E1 COMPONENT BETA SUBUNIT"/>
    <property type="match status" value="1"/>
</dbReference>
<reference evidence="5 6" key="1">
    <citation type="submission" date="2021-01" db="EMBL/GenBank/DDBJ databases">
        <title>Whole genome shotgun sequence of Verrucosispora qiuiae NBRC 106684.</title>
        <authorList>
            <person name="Komaki H."/>
            <person name="Tamura T."/>
        </authorList>
    </citation>
    <scope>NUCLEOTIDE SEQUENCE [LARGE SCALE GENOMIC DNA]</scope>
    <source>
        <strain evidence="5 6">NBRC 106684</strain>
    </source>
</reference>
<dbReference type="Pfam" id="PF02779">
    <property type="entry name" value="Transket_pyr"/>
    <property type="match status" value="1"/>
</dbReference>
<dbReference type="SUPFAM" id="SSF52922">
    <property type="entry name" value="TK C-terminal domain-like"/>
    <property type="match status" value="1"/>
</dbReference>
<evidence type="ECO:0000256" key="3">
    <source>
        <dbReference type="ARBA" id="ARBA00023052"/>
    </source>
</evidence>
<dbReference type="Proteomes" id="UP000653076">
    <property type="component" value="Unassembled WGS sequence"/>
</dbReference>
<gene>
    <name evidence="5" type="ORF">Vqi01_24670</name>
</gene>
<evidence type="ECO:0000259" key="4">
    <source>
        <dbReference type="SMART" id="SM00861"/>
    </source>
</evidence>